<comment type="caution">
    <text evidence="2">The sequence shown here is derived from an EMBL/GenBank/DDBJ whole genome shotgun (WGS) entry which is preliminary data.</text>
</comment>
<name>A0ABW5AWI0_9FLAO</name>
<proteinExistence type="predicted"/>
<feature type="transmembrane region" description="Helical" evidence="1">
    <location>
        <begin position="78"/>
        <end position="101"/>
    </location>
</feature>
<dbReference type="EMBL" id="JBHUHY010000011">
    <property type="protein sequence ID" value="MFD2187333.1"/>
    <property type="molecule type" value="Genomic_DNA"/>
</dbReference>
<protein>
    <recommendedName>
        <fullName evidence="4">Zinc ribbon domain-containing protein</fullName>
    </recommendedName>
</protein>
<organism evidence="2 3">
    <name type="scientific">Aquimarina celericrescens</name>
    <dbReference type="NCBI Taxonomy" id="1964542"/>
    <lineage>
        <taxon>Bacteria</taxon>
        <taxon>Pseudomonadati</taxon>
        <taxon>Bacteroidota</taxon>
        <taxon>Flavobacteriia</taxon>
        <taxon>Flavobacteriales</taxon>
        <taxon>Flavobacteriaceae</taxon>
        <taxon>Aquimarina</taxon>
    </lineage>
</organism>
<evidence type="ECO:0000256" key="1">
    <source>
        <dbReference type="SAM" id="Phobius"/>
    </source>
</evidence>
<keyword evidence="1" id="KW-1133">Transmembrane helix</keyword>
<sequence length="102" mass="11964">MDKIYRTCQNCGKVNLNKDYCEQCGEIINTNLKRKKEREHRAAIKEQQAKSKKPNVITSFFENAKDHPHFFVRWIAKFFYSIWVIVMAIGSFLAFILGYIAA</sequence>
<keyword evidence="1" id="KW-0472">Membrane</keyword>
<evidence type="ECO:0000313" key="2">
    <source>
        <dbReference type="EMBL" id="MFD2187333.1"/>
    </source>
</evidence>
<reference evidence="3" key="1">
    <citation type="journal article" date="2019" name="Int. J. Syst. Evol. Microbiol.">
        <title>The Global Catalogue of Microorganisms (GCM) 10K type strain sequencing project: providing services to taxonomists for standard genome sequencing and annotation.</title>
        <authorList>
            <consortium name="The Broad Institute Genomics Platform"/>
            <consortium name="The Broad Institute Genome Sequencing Center for Infectious Disease"/>
            <person name="Wu L."/>
            <person name="Ma J."/>
        </authorList>
    </citation>
    <scope>NUCLEOTIDE SEQUENCE [LARGE SCALE GENOMIC DNA]</scope>
    <source>
        <strain evidence="3">DT92</strain>
    </source>
</reference>
<keyword evidence="3" id="KW-1185">Reference proteome</keyword>
<dbReference type="Proteomes" id="UP001597344">
    <property type="component" value="Unassembled WGS sequence"/>
</dbReference>
<gene>
    <name evidence="2" type="ORF">ACFSJT_11080</name>
</gene>
<accession>A0ABW5AWI0</accession>
<evidence type="ECO:0000313" key="3">
    <source>
        <dbReference type="Proteomes" id="UP001597344"/>
    </source>
</evidence>
<dbReference type="RefSeq" id="WP_378320327.1">
    <property type="nucleotide sequence ID" value="NZ_JBHUHY010000011.1"/>
</dbReference>
<keyword evidence="1" id="KW-0812">Transmembrane</keyword>
<evidence type="ECO:0008006" key="4">
    <source>
        <dbReference type="Google" id="ProtNLM"/>
    </source>
</evidence>